<feature type="transmembrane region" description="Helical" evidence="11">
    <location>
        <begin position="12"/>
        <end position="33"/>
    </location>
</feature>
<feature type="binding site" evidence="9">
    <location>
        <position position="157"/>
    </location>
    <ligand>
        <name>Mg(2+)</name>
        <dbReference type="ChEBI" id="CHEBI:18420"/>
        <note>catalytic</note>
    </ligand>
</feature>
<evidence type="ECO:0000313" key="14">
    <source>
        <dbReference type="EMBL" id="MBO8442409.1"/>
    </source>
</evidence>
<proteinExistence type="inferred from homology"/>
<keyword evidence="11" id="KW-0812">Transmembrane</keyword>
<organism evidence="14 15">
    <name type="scientific">Candidatus Aphodenecus pullistercoris</name>
    <dbReference type="NCBI Taxonomy" id="2840669"/>
    <lineage>
        <taxon>Bacteria</taxon>
        <taxon>Pseudomonadati</taxon>
        <taxon>Spirochaetota</taxon>
        <taxon>Spirochaetia</taxon>
        <taxon>Spirochaetales</taxon>
        <taxon>Candidatus Aphodenecus</taxon>
    </lineage>
</organism>
<evidence type="ECO:0000259" key="12">
    <source>
        <dbReference type="SMART" id="SM00477"/>
    </source>
</evidence>
<evidence type="ECO:0000256" key="5">
    <source>
        <dbReference type="ARBA" id="ARBA00022759"/>
    </source>
</evidence>
<sequence>MGKKSKKKHVFRRLIILIVILIIIFIGLCLVTPGEDEMVLATADGEIAGLELPSPVEGEQIIEHTGYTLSYNEEAEQPSWVAYELTRDEAFGDAAEREDNFREDRAVRTGSATLDDYRGSGYDRGHMAPAADFKWSEEAMSDTFYLSNMSPQDGGLNRGLWADLEAIVRQMAVDNGKVYVVTGPVLTDGPFETIGESKVIVPHQYYKVVLDYTDPDIKAIGFVLPNEKCEEDIEYYVRSVDEVEELTGLDFYPALPDDIEAIVEANVDTARWSFQQFSSSSRPEDYTPSQAISGTGREAKLTNAFNEVFYEIKSEVFSLLGVSDLARTLGLI</sequence>
<dbReference type="InterPro" id="IPR001604">
    <property type="entry name" value="Endo_G_ENPP1-like_dom"/>
</dbReference>
<evidence type="ECO:0000256" key="8">
    <source>
        <dbReference type="PIRSR" id="PIRSR640255-1"/>
    </source>
</evidence>
<evidence type="ECO:0000256" key="9">
    <source>
        <dbReference type="PIRSR" id="PIRSR640255-2"/>
    </source>
</evidence>
<dbReference type="CDD" id="cd00091">
    <property type="entry name" value="NUC"/>
    <property type="match status" value="1"/>
</dbReference>
<keyword evidence="3 10" id="KW-0540">Nuclease</keyword>
<evidence type="ECO:0000256" key="1">
    <source>
        <dbReference type="ARBA" id="ARBA00001946"/>
    </source>
</evidence>
<keyword evidence="11" id="KW-1133">Transmembrane helix</keyword>
<reference evidence="14" key="1">
    <citation type="submission" date="2020-10" db="EMBL/GenBank/DDBJ databases">
        <authorList>
            <person name="Gilroy R."/>
        </authorList>
    </citation>
    <scope>NUCLEOTIDE SEQUENCE</scope>
    <source>
        <strain evidence="14">11167</strain>
    </source>
</reference>
<dbReference type="GO" id="GO:0016787">
    <property type="term" value="F:hydrolase activity"/>
    <property type="evidence" value="ECO:0007669"/>
    <property type="project" value="UniProtKB-KW"/>
</dbReference>
<gene>
    <name evidence="14" type="ORF">IAC42_01410</name>
</gene>
<keyword evidence="6 10" id="KW-0378">Hydrolase</keyword>
<dbReference type="InterPro" id="IPR044925">
    <property type="entry name" value="His-Me_finger_sf"/>
</dbReference>
<evidence type="ECO:0000256" key="7">
    <source>
        <dbReference type="ARBA" id="ARBA00022842"/>
    </source>
</evidence>
<dbReference type="PANTHER" id="PTHR13966">
    <property type="entry name" value="ENDONUCLEASE RELATED"/>
    <property type="match status" value="1"/>
</dbReference>
<evidence type="ECO:0000256" key="4">
    <source>
        <dbReference type="ARBA" id="ARBA00022723"/>
    </source>
</evidence>
<comment type="similarity">
    <text evidence="2 10">Belongs to the DNA/RNA non-specific endonuclease family.</text>
</comment>
<evidence type="ECO:0000259" key="13">
    <source>
        <dbReference type="SMART" id="SM00892"/>
    </source>
</evidence>
<evidence type="ECO:0000256" key="11">
    <source>
        <dbReference type="SAM" id="Phobius"/>
    </source>
</evidence>
<dbReference type="Proteomes" id="UP000823633">
    <property type="component" value="Unassembled WGS sequence"/>
</dbReference>
<dbReference type="InterPro" id="IPR020821">
    <property type="entry name" value="ENPP1-3/EXOG-like_nuc-like"/>
</dbReference>
<comment type="cofactor">
    <cofactor evidence="1 10">
        <name>Mg(2+)</name>
        <dbReference type="ChEBI" id="CHEBI:18420"/>
    </cofactor>
</comment>
<comment type="caution">
    <text evidence="14">The sequence shown here is derived from an EMBL/GenBank/DDBJ whole genome shotgun (WGS) entry which is preliminary data.</text>
</comment>
<dbReference type="InterPro" id="IPR044929">
    <property type="entry name" value="DNA/RNA_non-sp_Endonuclease_sf"/>
</dbReference>
<dbReference type="SUPFAM" id="SSF54060">
    <property type="entry name" value="His-Me finger endonucleases"/>
    <property type="match status" value="1"/>
</dbReference>
<dbReference type="PROSITE" id="PS01070">
    <property type="entry name" value="NUCLEASE_NON_SPEC"/>
    <property type="match status" value="1"/>
</dbReference>
<dbReference type="GO" id="GO:0046872">
    <property type="term" value="F:metal ion binding"/>
    <property type="evidence" value="ECO:0007669"/>
    <property type="project" value="UniProtKB-KW"/>
</dbReference>
<keyword evidence="4 9" id="KW-0479">Metal-binding</keyword>
<protein>
    <recommendedName>
        <fullName evidence="10">Endonuclease</fullName>
        <ecNumber evidence="10">3.1.30.-</ecNumber>
    </recommendedName>
</protein>
<dbReference type="InterPro" id="IPR018524">
    <property type="entry name" value="DNA/RNA_endonuclease_AS"/>
</dbReference>
<evidence type="ECO:0000256" key="3">
    <source>
        <dbReference type="ARBA" id="ARBA00022722"/>
    </source>
</evidence>
<keyword evidence="7" id="KW-0460">Magnesium</keyword>
<dbReference type="SMART" id="SM00892">
    <property type="entry name" value="Endonuclease_NS"/>
    <property type="match status" value="1"/>
</dbReference>
<dbReference type="GO" id="GO:0004519">
    <property type="term" value="F:endonuclease activity"/>
    <property type="evidence" value="ECO:0007669"/>
    <property type="project" value="UniProtKB-UniRule"/>
</dbReference>
<feature type="domain" description="ENPP1-3/EXOG-like endonuclease/phosphodiesterase" evidence="12">
    <location>
        <begin position="64"/>
        <end position="258"/>
    </location>
</feature>
<dbReference type="AlphaFoldDB" id="A0A9D9H914"/>
<dbReference type="EC" id="3.1.30.-" evidence="10"/>
<reference evidence="14" key="2">
    <citation type="journal article" date="2021" name="PeerJ">
        <title>Extensive microbial diversity within the chicken gut microbiome revealed by metagenomics and culture.</title>
        <authorList>
            <person name="Gilroy R."/>
            <person name="Ravi A."/>
            <person name="Getino M."/>
            <person name="Pursley I."/>
            <person name="Horton D.L."/>
            <person name="Alikhan N.F."/>
            <person name="Baker D."/>
            <person name="Gharbi K."/>
            <person name="Hall N."/>
            <person name="Watson M."/>
            <person name="Adriaenssens E.M."/>
            <person name="Foster-Nyarko E."/>
            <person name="Jarju S."/>
            <person name="Secka A."/>
            <person name="Antonio M."/>
            <person name="Oren A."/>
            <person name="Chaudhuri R.R."/>
            <person name="La Ragione R."/>
            <person name="Hildebrand F."/>
            <person name="Pallen M.J."/>
        </authorList>
    </citation>
    <scope>NUCLEOTIDE SEQUENCE</scope>
    <source>
        <strain evidence="14">11167</strain>
    </source>
</reference>
<dbReference type="SMART" id="SM00477">
    <property type="entry name" value="NUC"/>
    <property type="match status" value="1"/>
</dbReference>
<evidence type="ECO:0000256" key="2">
    <source>
        <dbReference type="ARBA" id="ARBA00010052"/>
    </source>
</evidence>
<evidence type="ECO:0000313" key="15">
    <source>
        <dbReference type="Proteomes" id="UP000823633"/>
    </source>
</evidence>
<accession>A0A9D9H914</accession>
<dbReference type="PANTHER" id="PTHR13966:SF5">
    <property type="entry name" value="ENDONUCLEASE G, MITOCHONDRIAL"/>
    <property type="match status" value="1"/>
</dbReference>
<keyword evidence="5 10" id="KW-0255">Endonuclease</keyword>
<evidence type="ECO:0000256" key="6">
    <source>
        <dbReference type="ARBA" id="ARBA00022801"/>
    </source>
</evidence>
<feature type="domain" description="DNA/RNA non-specific endonuclease/pyrophosphatase/phosphodiesterase" evidence="13">
    <location>
        <begin position="63"/>
        <end position="258"/>
    </location>
</feature>
<dbReference type="Gene3D" id="3.40.570.10">
    <property type="entry name" value="Extracellular Endonuclease, subunit A"/>
    <property type="match status" value="1"/>
</dbReference>
<feature type="active site" description="Proton acceptor" evidence="8">
    <location>
        <position position="126"/>
    </location>
</feature>
<dbReference type="Pfam" id="PF01223">
    <property type="entry name" value="Endonuclease_NS"/>
    <property type="match status" value="1"/>
</dbReference>
<keyword evidence="11" id="KW-0472">Membrane</keyword>
<dbReference type="EMBL" id="JADIMU010000010">
    <property type="protein sequence ID" value="MBO8442409.1"/>
    <property type="molecule type" value="Genomic_DNA"/>
</dbReference>
<dbReference type="InterPro" id="IPR040255">
    <property type="entry name" value="Non-specific_endonuclease"/>
</dbReference>
<dbReference type="GO" id="GO:0003676">
    <property type="term" value="F:nucleic acid binding"/>
    <property type="evidence" value="ECO:0007669"/>
    <property type="project" value="InterPro"/>
</dbReference>
<name>A0A9D9H914_9SPIR</name>
<evidence type="ECO:0000256" key="10">
    <source>
        <dbReference type="RuleBase" id="RU366055"/>
    </source>
</evidence>